<dbReference type="InterPro" id="IPR032710">
    <property type="entry name" value="NTF2-like_dom_sf"/>
</dbReference>
<comment type="caution">
    <text evidence="2">The sequence shown here is derived from an EMBL/GenBank/DDBJ whole genome shotgun (WGS) entry which is preliminary data.</text>
</comment>
<reference evidence="2 3" key="1">
    <citation type="submission" date="2019-10" db="EMBL/GenBank/DDBJ databases">
        <title>Actinomadura rubteroloni sp. nov. and Actinomadura macrotermitis sp. nov., isolated from the gut of fungus growing-termite Macrotermes natalensis.</title>
        <authorList>
            <person name="Benndorf R."/>
            <person name="Martin K."/>
            <person name="Kuefner M."/>
            <person name="De Beer W."/>
            <person name="Kaster A.-K."/>
            <person name="Vollmers J."/>
            <person name="Poulsen M."/>
            <person name="Beemelmanns C."/>
        </authorList>
    </citation>
    <scope>NUCLEOTIDE SEQUENCE [LARGE SCALE GENOMIC DNA]</scope>
    <source>
        <strain evidence="2 3">RB68</strain>
    </source>
</reference>
<dbReference type="EMBL" id="WEGH01000001">
    <property type="protein sequence ID" value="MQY03975.1"/>
    <property type="molecule type" value="Genomic_DNA"/>
</dbReference>
<dbReference type="InterPro" id="IPR037401">
    <property type="entry name" value="SnoaL-like"/>
</dbReference>
<name>A0A7K0BRZ7_9ACTN</name>
<dbReference type="SUPFAM" id="SSF54427">
    <property type="entry name" value="NTF2-like"/>
    <property type="match status" value="1"/>
</dbReference>
<organism evidence="2 3">
    <name type="scientific">Actinomadura macrotermitis</name>
    <dbReference type="NCBI Taxonomy" id="2585200"/>
    <lineage>
        <taxon>Bacteria</taxon>
        <taxon>Bacillati</taxon>
        <taxon>Actinomycetota</taxon>
        <taxon>Actinomycetes</taxon>
        <taxon>Streptosporangiales</taxon>
        <taxon>Thermomonosporaceae</taxon>
        <taxon>Actinomadura</taxon>
    </lineage>
</organism>
<dbReference type="AlphaFoldDB" id="A0A7K0BRZ7"/>
<evidence type="ECO:0000313" key="2">
    <source>
        <dbReference type="EMBL" id="MQY03975.1"/>
    </source>
</evidence>
<sequence length="136" mass="15197">MSNENKELIRGVFAEMAKGNTRALSDVMSDDFRWVFPGNWSWSGEWGPKSVALKGLLRPLMEQFEGGYRSEADLILADGDRVVVQARGHAVTRSGDRYDQTYCYIFRVAGGQVTEVVEHCDTALVERVLDPIVRGA</sequence>
<dbReference type="Pfam" id="PF12680">
    <property type="entry name" value="SnoaL_2"/>
    <property type="match status" value="1"/>
</dbReference>
<keyword evidence="3" id="KW-1185">Reference proteome</keyword>
<dbReference type="PANTHER" id="PTHR41252:SF1">
    <property type="entry name" value="BLR2505 PROTEIN"/>
    <property type="match status" value="1"/>
</dbReference>
<evidence type="ECO:0000259" key="1">
    <source>
        <dbReference type="Pfam" id="PF12680"/>
    </source>
</evidence>
<accession>A0A7K0BRZ7</accession>
<protein>
    <recommendedName>
        <fullName evidence="1">SnoaL-like domain-containing protein</fullName>
    </recommendedName>
</protein>
<dbReference type="RefSeq" id="WP_194293234.1">
    <property type="nucleotide sequence ID" value="NZ_WEGH01000001.1"/>
</dbReference>
<evidence type="ECO:0000313" key="3">
    <source>
        <dbReference type="Proteomes" id="UP000487268"/>
    </source>
</evidence>
<dbReference type="PANTHER" id="PTHR41252">
    <property type="entry name" value="BLR2505 PROTEIN"/>
    <property type="match status" value="1"/>
</dbReference>
<dbReference type="Proteomes" id="UP000487268">
    <property type="component" value="Unassembled WGS sequence"/>
</dbReference>
<dbReference type="Gene3D" id="3.10.450.50">
    <property type="match status" value="1"/>
</dbReference>
<gene>
    <name evidence="2" type="ORF">ACRB68_20220</name>
</gene>
<feature type="domain" description="SnoaL-like" evidence="1">
    <location>
        <begin position="10"/>
        <end position="116"/>
    </location>
</feature>
<proteinExistence type="predicted"/>